<organism evidence="3 4">
    <name type="scientific">Pseudoalteromonas luteoviolacea S4054</name>
    <dbReference type="NCBI Taxonomy" id="1129367"/>
    <lineage>
        <taxon>Bacteria</taxon>
        <taxon>Pseudomonadati</taxon>
        <taxon>Pseudomonadota</taxon>
        <taxon>Gammaproteobacteria</taxon>
        <taxon>Alteromonadales</taxon>
        <taxon>Pseudoalteromonadaceae</taxon>
        <taxon>Pseudoalteromonas</taxon>
    </lineage>
</organism>
<dbReference type="PRINTS" id="PR00313">
    <property type="entry name" value="CABNDNGRPT"/>
</dbReference>
<evidence type="ECO:0000256" key="2">
    <source>
        <dbReference type="SAM" id="SignalP"/>
    </source>
</evidence>
<keyword evidence="2" id="KW-0732">Signal</keyword>
<protein>
    <recommendedName>
        <fullName evidence="5">Calcium-binding protein</fullName>
    </recommendedName>
</protein>
<dbReference type="Pfam" id="PF00353">
    <property type="entry name" value="HemolysinCabind"/>
    <property type="match status" value="5"/>
</dbReference>
<sequence length="543" mass="57829">MRIKFPKFTKMTVVLAVSMGAHASSYACTGLDSSIHVATNTMHNGMMTYLSFTLTNNQHTLHALGGDSFVKMTYGNTCEMFDISNYNGVQVNLSNYGNTYNGQSLHTHQLIHGGNGDDVIRTGNKVDYVYSGAGNDQLYTFGDTDIVDAGDGIDCAEVGTAGSIAQRPENHELSSCANFSTIISKTQSCTGGGTLFTDYYVNGVWGIQSKINSVSYTFEQYGELVFVNAKLGNSTACSTPNTSNIDLIFAKLSSGNDTLNASAVTYNMTVYGLEGKDNITTGSGHDWVFGGSDKDTIRGGAGNDWLMGDSRIETDKRGIVFTLPLGSSATAQDKVYGQDGHDVIFGNGHSDHLEGGNGDDLVFGNAGDKDRLHGNSGDDILVDSGGNKWKKRAKLWGGSGNDIVLCEDGDCELFGGGSADFVASFSQYNHDIGLYGGDGGDTLYNRGDQYPEGSGGGGNDRCHGPCDLIRSTGSGIGGDSIEAAAYYAAGVMTAVYEGAIDMRNFSGNHSDFSKRIADLVDQAALDYWQNNRHQSIYVIEGRK</sequence>
<keyword evidence="1" id="KW-0106">Calcium</keyword>
<dbReference type="EMBL" id="AUXW01000101">
    <property type="protein sequence ID" value="KKE84811.1"/>
    <property type="molecule type" value="Genomic_DNA"/>
</dbReference>
<gene>
    <name evidence="3" type="ORF">N479_07700</name>
</gene>
<name>A0A0F6AGA8_9GAMM</name>
<accession>A0A0F6AGA8</accession>
<proteinExistence type="predicted"/>
<dbReference type="GO" id="GO:0005509">
    <property type="term" value="F:calcium ion binding"/>
    <property type="evidence" value="ECO:0007669"/>
    <property type="project" value="InterPro"/>
</dbReference>
<evidence type="ECO:0008006" key="5">
    <source>
        <dbReference type="Google" id="ProtNLM"/>
    </source>
</evidence>
<evidence type="ECO:0000256" key="1">
    <source>
        <dbReference type="ARBA" id="ARBA00022837"/>
    </source>
</evidence>
<feature type="chain" id="PRO_5002499380" description="Calcium-binding protein" evidence="2">
    <location>
        <begin position="24"/>
        <end position="543"/>
    </location>
</feature>
<dbReference type="InterPro" id="IPR011049">
    <property type="entry name" value="Serralysin-like_metalloprot_C"/>
</dbReference>
<reference evidence="3 4" key="1">
    <citation type="journal article" date="2015" name="BMC Genomics">
        <title>Genome mining reveals unlocked bioactive potential of marine Gram-negative bacteria.</title>
        <authorList>
            <person name="Machado H."/>
            <person name="Sonnenschein E.C."/>
            <person name="Melchiorsen J."/>
            <person name="Gram L."/>
        </authorList>
    </citation>
    <scope>NUCLEOTIDE SEQUENCE [LARGE SCALE GENOMIC DNA]</scope>
    <source>
        <strain evidence="3 4">S4054</strain>
    </source>
</reference>
<dbReference type="AlphaFoldDB" id="A0A0F6AGA8"/>
<dbReference type="Gene3D" id="2.150.10.10">
    <property type="entry name" value="Serralysin-like metalloprotease, C-terminal"/>
    <property type="match status" value="4"/>
</dbReference>
<dbReference type="PROSITE" id="PS51257">
    <property type="entry name" value="PROKAR_LIPOPROTEIN"/>
    <property type="match status" value="1"/>
</dbReference>
<dbReference type="PATRIC" id="fig|1129367.4.peg.1196"/>
<dbReference type="Proteomes" id="UP000033434">
    <property type="component" value="Unassembled WGS sequence"/>
</dbReference>
<feature type="signal peptide" evidence="2">
    <location>
        <begin position="1"/>
        <end position="23"/>
    </location>
</feature>
<dbReference type="SUPFAM" id="SSF51120">
    <property type="entry name" value="beta-Roll"/>
    <property type="match status" value="3"/>
</dbReference>
<comment type="caution">
    <text evidence="3">The sequence shown here is derived from an EMBL/GenBank/DDBJ whole genome shotgun (WGS) entry which is preliminary data.</text>
</comment>
<dbReference type="RefSeq" id="WP_052960883.1">
    <property type="nucleotide sequence ID" value="NZ_AUXW01000101.1"/>
</dbReference>
<evidence type="ECO:0000313" key="4">
    <source>
        <dbReference type="Proteomes" id="UP000033434"/>
    </source>
</evidence>
<dbReference type="InterPro" id="IPR001343">
    <property type="entry name" value="Hemolysn_Ca-bd"/>
</dbReference>
<evidence type="ECO:0000313" key="3">
    <source>
        <dbReference type="EMBL" id="KKE84811.1"/>
    </source>
</evidence>